<dbReference type="SUPFAM" id="SSF46689">
    <property type="entry name" value="Homeodomain-like"/>
    <property type="match status" value="1"/>
</dbReference>
<dbReference type="PANTHER" id="PTHR30055">
    <property type="entry name" value="HTH-TYPE TRANSCRIPTIONAL REGULATOR RUTR"/>
    <property type="match status" value="1"/>
</dbReference>
<feature type="DNA-binding region" description="H-T-H motif" evidence="2">
    <location>
        <begin position="29"/>
        <end position="48"/>
    </location>
</feature>
<dbReference type="OrthoDB" id="9814200at2"/>
<dbReference type="AlphaFoldDB" id="A0A136Q3W8"/>
<comment type="caution">
    <text evidence="4">The sequence shown here is derived from an EMBL/GenBank/DDBJ whole genome shotgun (WGS) entry which is preliminary data.</text>
</comment>
<protein>
    <submittedName>
        <fullName evidence="4">Transcriptional regulator, TetR family</fullName>
    </submittedName>
</protein>
<evidence type="ECO:0000259" key="3">
    <source>
        <dbReference type="PROSITE" id="PS50977"/>
    </source>
</evidence>
<evidence type="ECO:0000256" key="2">
    <source>
        <dbReference type="PROSITE-ProRule" id="PRU00335"/>
    </source>
</evidence>
<dbReference type="Gene3D" id="1.10.357.10">
    <property type="entry name" value="Tetracycline Repressor, domain 2"/>
    <property type="match status" value="1"/>
</dbReference>
<dbReference type="GO" id="GO:0003700">
    <property type="term" value="F:DNA-binding transcription factor activity"/>
    <property type="evidence" value="ECO:0007669"/>
    <property type="project" value="TreeGrafter"/>
</dbReference>
<sequence>MAKREEGITENLLLCAKKEFLEKGYKEASLREIAEKAGTSTGAIYVRYPDKSALFSALVKPVAEGLMSRFCAAQDEHFDLIFEGKAETSQELSTAYLYRFIDYIYENFDAFKLLVCRSDGTKYQDFLHGLVRLEVERSGEYYRQLREVGKIGETPGREVRHMLTSAYFTAVFEVVAHDMPKEKALAYVGQIARFFNAGWDSLAQWK</sequence>
<evidence type="ECO:0000313" key="5">
    <source>
        <dbReference type="Proteomes" id="UP000070366"/>
    </source>
</evidence>
<keyword evidence="5" id="KW-1185">Reference proteome</keyword>
<dbReference type="InterPro" id="IPR001647">
    <property type="entry name" value="HTH_TetR"/>
</dbReference>
<dbReference type="STRING" id="626937.HMPREF3293_01600"/>
<dbReference type="GO" id="GO:0000976">
    <property type="term" value="F:transcription cis-regulatory region binding"/>
    <property type="evidence" value="ECO:0007669"/>
    <property type="project" value="TreeGrafter"/>
</dbReference>
<evidence type="ECO:0000313" key="4">
    <source>
        <dbReference type="EMBL" id="KXK65388.1"/>
    </source>
</evidence>
<name>A0A136Q3W8_9FIRM</name>
<dbReference type="PRINTS" id="PR00455">
    <property type="entry name" value="HTHTETR"/>
</dbReference>
<dbReference type="Proteomes" id="UP000070366">
    <property type="component" value="Unassembled WGS sequence"/>
</dbReference>
<gene>
    <name evidence="4" type="ORF">HMPREF3293_01600</name>
</gene>
<dbReference type="RefSeq" id="WP_066519631.1">
    <property type="nucleotide sequence ID" value="NZ_CABMOF010000002.1"/>
</dbReference>
<reference evidence="4 5" key="1">
    <citation type="submission" date="2016-02" db="EMBL/GenBank/DDBJ databases">
        <authorList>
            <person name="Wen L."/>
            <person name="He K."/>
            <person name="Yang H."/>
        </authorList>
    </citation>
    <scope>NUCLEOTIDE SEQUENCE [LARGE SCALE GENOMIC DNA]</scope>
    <source>
        <strain evidence="4 5">DSM 22607</strain>
    </source>
</reference>
<keyword evidence="1 2" id="KW-0238">DNA-binding</keyword>
<feature type="domain" description="HTH tetR-type" evidence="3">
    <location>
        <begin position="6"/>
        <end position="66"/>
    </location>
</feature>
<evidence type="ECO:0000256" key="1">
    <source>
        <dbReference type="ARBA" id="ARBA00023125"/>
    </source>
</evidence>
<dbReference type="InterPro" id="IPR009057">
    <property type="entry name" value="Homeodomain-like_sf"/>
</dbReference>
<dbReference type="InterPro" id="IPR050109">
    <property type="entry name" value="HTH-type_TetR-like_transc_reg"/>
</dbReference>
<dbReference type="KEGG" id="cmiu:B1H56_10850"/>
<dbReference type="PANTHER" id="PTHR30055:SF226">
    <property type="entry name" value="HTH-TYPE TRANSCRIPTIONAL REGULATOR PKSA"/>
    <property type="match status" value="1"/>
</dbReference>
<proteinExistence type="predicted"/>
<dbReference type="EMBL" id="LSZW01000061">
    <property type="protein sequence ID" value="KXK65388.1"/>
    <property type="molecule type" value="Genomic_DNA"/>
</dbReference>
<dbReference type="PATRIC" id="fig|626937.4.peg.1582"/>
<dbReference type="PROSITE" id="PS50977">
    <property type="entry name" value="HTH_TETR_2"/>
    <property type="match status" value="1"/>
</dbReference>
<organism evidence="4 5">
    <name type="scientific">Christensenella minuta</name>
    <dbReference type="NCBI Taxonomy" id="626937"/>
    <lineage>
        <taxon>Bacteria</taxon>
        <taxon>Bacillati</taxon>
        <taxon>Bacillota</taxon>
        <taxon>Clostridia</taxon>
        <taxon>Christensenellales</taxon>
        <taxon>Christensenellaceae</taxon>
        <taxon>Christensenella</taxon>
    </lineage>
</organism>
<accession>A0A136Q3W8</accession>
<dbReference type="Pfam" id="PF00440">
    <property type="entry name" value="TetR_N"/>
    <property type="match status" value="1"/>
</dbReference>